<accession>A0A540WUL5</accession>
<comment type="caution">
    <text evidence="1">The sequence shown here is derived from an EMBL/GenBank/DDBJ whole genome shotgun (WGS) entry which is preliminary data.</text>
</comment>
<dbReference type="Proteomes" id="UP000315369">
    <property type="component" value="Unassembled WGS sequence"/>
</dbReference>
<dbReference type="OrthoDB" id="5510202at2"/>
<dbReference type="RefSeq" id="WP_141645582.1">
    <property type="nucleotide sequence ID" value="NZ_VIFM01000128.1"/>
</dbReference>
<organism evidence="1 2">
    <name type="scientific">Myxococcus llanfairpwllgwyngyllgogerychwyrndrobwllllantysiliogogogochensis</name>
    <dbReference type="NCBI Taxonomy" id="2590453"/>
    <lineage>
        <taxon>Bacteria</taxon>
        <taxon>Pseudomonadati</taxon>
        <taxon>Myxococcota</taxon>
        <taxon>Myxococcia</taxon>
        <taxon>Myxococcales</taxon>
        <taxon>Cystobacterineae</taxon>
        <taxon>Myxococcaceae</taxon>
        <taxon>Myxococcus</taxon>
    </lineage>
</organism>
<sequence length="223" mass="24156">MRKALWVLAGLLAFSGCKKDGATGSDAPGVEDGGGAAGLVAEEATGAGPYVVTPEKLTAYVAYQRRMLEVYGSQVKGLQGLGALVDAGTPEAMAEVRAGLKVVEAKAKAESEARTQAGLSVSDVNGLAEVVTAVISQRQLGRTLQYEEELRKLEELQEKLPPEQRQELAAQVASMRHQVESFQKLTDVRREYGDANVDVVLTREDELMKNYQEMLRVFTGTRR</sequence>
<evidence type="ECO:0000313" key="1">
    <source>
        <dbReference type="EMBL" id="TQF12702.1"/>
    </source>
</evidence>
<proteinExistence type="predicted"/>
<dbReference type="AlphaFoldDB" id="A0A540WUL5"/>
<evidence type="ECO:0000313" key="2">
    <source>
        <dbReference type="Proteomes" id="UP000315369"/>
    </source>
</evidence>
<name>A0A540WUL5_9BACT</name>
<dbReference type="PROSITE" id="PS51257">
    <property type="entry name" value="PROKAR_LIPOPROTEIN"/>
    <property type="match status" value="1"/>
</dbReference>
<dbReference type="EMBL" id="VIFM01000128">
    <property type="protein sequence ID" value="TQF12702.1"/>
    <property type="molecule type" value="Genomic_DNA"/>
</dbReference>
<evidence type="ECO:0008006" key="3">
    <source>
        <dbReference type="Google" id="ProtNLM"/>
    </source>
</evidence>
<gene>
    <name evidence="1" type="ORF">FJV41_27715</name>
</gene>
<protein>
    <recommendedName>
        <fullName evidence="3">Lipoprotein</fullName>
    </recommendedName>
</protein>
<keyword evidence="2" id="KW-1185">Reference proteome</keyword>
<reference evidence="1 2" key="1">
    <citation type="submission" date="2019-06" db="EMBL/GenBank/DDBJ databases">
        <authorList>
            <person name="Livingstone P."/>
            <person name="Whitworth D."/>
        </authorList>
    </citation>
    <scope>NUCLEOTIDE SEQUENCE [LARGE SCALE GENOMIC DNA]</scope>
    <source>
        <strain evidence="1 2">AM401</strain>
    </source>
</reference>